<dbReference type="Pfam" id="PF13480">
    <property type="entry name" value="Acetyltransf_6"/>
    <property type="match status" value="1"/>
</dbReference>
<keyword evidence="4" id="KW-0573">Peptidoglycan synthesis</keyword>
<evidence type="ECO:0000256" key="4">
    <source>
        <dbReference type="ARBA" id="ARBA00022984"/>
    </source>
</evidence>
<evidence type="ECO:0000256" key="1">
    <source>
        <dbReference type="ARBA" id="ARBA00009943"/>
    </source>
</evidence>
<evidence type="ECO:0000256" key="3">
    <source>
        <dbReference type="ARBA" id="ARBA00022960"/>
    </source>
</evidence>
<sequence>MTLTVHTLSEGEAQSRTAHVPDIAYAEESFLLQEERYGARSEFAGIYRDGALAAVIPVNYFPGKEVFSVHKDYTKPYVILEGDIDWQDVVELLKEKYGVAYAELHFVGTSGKKTPLSAFILELAERETQETIWAQYHKKTRNEVRKAEKSNFTVRAGGKEMLEDFYRLYKENMRRHGTPARPLSYFDDFFKQYKEKCGIIATYDGDTAVGANFFLLHNACLRLAFNVSNVAYWDKCVNNLLYDRTIAWGYTRGVRVFDFGPGLNSDMSHNKFKLGFGAKQIPLVKYSAGSKWHALKKWAANKRHALKIRVHKLTKRV</sequence>
<feature type="domain" description="BioF2-like acetyltransferase" evidence="7">
    <location>
        <begin position="137"/>
        <end position="262"/>
    </location>
</feature>
<keyword evidence="2" id="KW-0808">Transferase</keyword>
<dbReference type="Proteomes" id="UP000176650">
    <property type="component" value="Unassembled WGS sequence"/>
</dbReference>
<evidence type="ECO:0000313" key="8">
    <source>
        <dbReference type="EMBL" id="OGD34647.1"/>
    </source>
</evidence>
<dbReference type="GO" id="GO:0071555">
    <property type="term" value="P:cell wall organization"/>
    <property type="evidence" value="ECO:0007669"/>
    <property type="project" value="UniProtKB-KW"/>
</dbReference>
<dbReference type="GO" id="GO:0009252">
    <property type="term" value="P:peptidoglycan biosynthetic process"/>
    <property type="evidence" value="ECO:0007669"/>
    <property type="project" value="UniProtKB-KW"/>
</dbReference>
<dbReference type="EMBL" id="MEYS01000001">
    <property type="protein sequence ID" value="OGD34647.1"/>
    <property type="molecule type" value="Genomic_DNA"/>
</dbReference>
<dbReference type="GO" id="GO:0008360">
    <property type="term" value="P:regulation of cell shape"/>
    <property type="evidence" value="ECO:0007669"/>
    <property type="project" value="UniProtKB-KW"/>
</dbReference>
<dbReference type="PANTHER" id="PTHR36174">
    <property type="entry name" value="LIPID II:GLYCINE GLYCYLTRANSFERASE"/>
    <property type="match status" value="1"/>
</dbReference>
<protein>
    <recommendedName>
        <fullName evidence="7">BioF2-like acetyltransferase domain-containing protein</fullName>
    </recommendedName>
</protein>
<evidence type="ECO:0000256" key="2">
    <source>
        <dbReference type="ARBA" id="ARBA00022679"/>
    </source>
</evidence>
<dbReference type="PROSITE" id="PS51191">
    <property type="entry name" value="FEMABX"/>
    <property type="match status" value="1"/>
</dbReference>
<proteinExistence type="inferred from homology"/>
<dbReference type="Gene3D" id="3.40.630.30">
    <property type="match status" value="1"/>
</dbReference>
<dbReference type="InterPro" id="IPR003447">
    <property type="entry name" value="FEMABX"/>
</dbReference>
<dbReference type="AlphaFoldDB" id="A0A1F5BVL2"/>
<keyword evidence="6" id="KW-0961">Cell wall biogenesis/degradation</keyword>
<dbReference type="SUPFAM" id="SSF55729">
    <property type="entry name" value="Acyl-CoA N-acyltransferases (Nat)"/>
    <property type="match status" value="1"/>
</dbReference>
<comment type="caution">
    <text evidence="8">The sequence shown here is derived from an EMBL/GenBank/DDBJ whole genome shotgun (WGS) entry which is preliminary data.</text>
</comment>
<dbReference type="InterPro" id="IPR038740">
    <property type="entry name" value="BioF2-like_GNAT_dom"/>
</dbReference>
<keyword evidence="5" id="KW-0012">Acyltransferase</keyword>
<evidence type="ECO:0000313" key="9">
    <source>
        <dbReference type="Proteomes" id="UP000176650"/>
    </source>
</evidence>
<keyword evidence="3" id="KW-0133">Cell shape</keyword>
<evidence type="ECO:0000256" key="5">
    <source>
        <dbReference type="ARBA" id="ARBA00023315"/>
    </source>
</evidence>
<dbReference type="InterPro" id="IPR016181">
    <property type="entry name" value="Acyl_CoA_acyltransferase"/>
</dbReference>
<organism evidence="8 9">
    <name type="scientific">Candidatus Azambacteria bacterium RIFCSPLOWO2_01_FULL_46_25</name>
    <dbReference type="NCBI Taxonomy" id="1797298"/>
    <lineage>
        <taxon>Bacteria</taxon>
        <taxon>Candidatus Azamiibacteriota</taxon>
    </lineage>
</organism>
<accession>A0A1F5BVL2</accession>
<dbReference type="InterPro" id="IPR050644">
    <property type="entry name" value="PG_Glycine_Bridge_Synth"/>
</dbReference>
<dbReference type="STRING" id="1797298.A2988_04055"/>
<name>A0A1F5BVL2_9BACT</name>
<gene>
    <name evidence="8" type="ORF">A2988_04055</name>
</gene>
<dbReference type="GO" id="GO:0016755">
    <property type="term" value="F:aminoacyltransferase activity"/>
    <property type="evidence" value="ECO:0007669"/>
    <property type="project" value="InterPro"/>
</dbReference>
<comment type="similarity">
    <text evidence="1">Belongs to the FemABX family.</text>
</comment>
<evidence type="ECO:0000259" key="7">
    <source>
        <dbReference type="Pfam" id="PF13480"/>
    </source>
</evidence>
<dbReference type="PANTHER" id="PTHR36174:SF1">
    <property type="entry name" value="LIPID II:GLYCINE GLYCYLTRANSFERASE"/>
    <property type="match status" value="1"/>
</dbReference>
<reference evidence="8 9" key="1">
    <citation type="journal article" date="2016" name="Nat. Commun.">
        <title>Thousands of microbial genomes shed light on interconnected biogeochemical processes in an aquifer system.</title>
        <authorList>
            <person name="Anantharaman K."/>
            <person name="Brown C.T."/>
            <person name="Hug L.A."/>
            <person name="Sharon I."/>
            <person name="Castelle C.J."/>
            <person name="Probst A.J."/>
            <person name="Thomas B.C."/>
            <person name="Singh A."/>
            <person name="Wilkins M.J."/>
            <person name="Karaoz U."/>
            <person name="Brodie E.L."/>
            <person name="Williams K.H."/>
            <person name="Hubbard S.S."/>
            <person name="Banfield J.F."/>
        </authorList>
    </citation>
    <scope>NUCLEOTIDE SEQUENCE [LARGE SCALE GENOMIC DNA]</scope>
</reference>
<evidence type="ECO:0000256" key="6">
    <source>
        <dbReference type="ARBA" id="ARBA00023316"/>
    </source>
</evidence>